<dbReference type="Gene3D" id="3.30.1150.10">
    <property type="match status" value="1"/>
</dbReference>
<evidence type="ECO:0000313" key="3">
    <source>
        <dbReference type="Proteomes" id="UP000620046"/>
    </source>
</evidence>
<name>A0ABQ1G991_9GAMM</name>
<dbReference type="Proteomes" id="UP000620046">
    <property type="component" value="Unassembled WGS sequence"/>
</dbReference>
<feature type="chain" id="PRO_5046415879" description="Energy transducer TonB" evidence="1">
    <location>
        <begin position="20"/>
        <end position="282"/>
    </location>
</feature>
<evidence type="ECO:0008006" key="4">
    <source>
        <dbReference type="Google" id="ProtNLM"/>
    </source>
</evidence>
<protein>
    <recommendedName>
        <fullName evidence="4">Energy transducer TonB</fullName>
    </recommendedName>
</protein>
<dbReference type="RefSeq" id="WP_188795148.1">
    <property type="nucleotide sequence ID" value="NZ_BMJA01000002.1"/>
</dbReference>
<sequence length="282" mass="30666">MKRWVAGGLLALSAWTASAGPSGAHKAVEASMLVTGWIEVAPDGSVHGYTIDQPEKLPQTVINLIKKDVPAWKFRFDEPAAAIQRTPMHMRIKATPVDDKHDVIAISDASFGDLSGNDTDSISSKARQPIKYPREAVEAGVAGTVYMIIRVNRQGKVEDIAAEQVDLHVRIREAQMRYFRDMLAKAAIESAKNWTFNLPTTGKHAADPYWNVAVPVSFNFGPPHMSDDADYGKWDIYVPGPRQPVPWMTADAQNAISPNTIPAGSISQAESSLHLTTPLGGA</sequence>
<proteinExistence type="predicted"/>
<evidence type="ECO:0000256" key="1">
    <source>
        <dbReference type="SAM" id="SignalP"/>
    </source>
</evidence>
<keyword evidence="3" id="KW-1185">Reference proteome</keyword>
<feature type="signal peptide" evidence="1">
    <location>
        <begin position="1"/>
        <end position="19"/>
    </location>
</feature>
<dbReference type="EMBL" id="BMJA01000002">
    <property type="protein sequence ID" value="GGA39235.1"/>
    <property type="molecule type" value="Genomic_DNA"/>
</dbReference>
<dbReference type="SUPFAM" id="SSF74653">
    <property type="entry name" value="TolA/TonB C-terminal domain"/>
    <property type="match status" value="1"/>
</dbReference>
<accession>A0ABQ1G991</accession>
<keyword evidence="1" id="KW-0732">Signal</keyword>
<evidence type="ECO:0000313" key="2">
    <source>
        <dbReference type="EMBL" id="GGA39235.1"/>
    </source>
</evidence>
<organism evidence="2 3">
    <name type="scientific">Dyella nitratireducens</name>
    <dbReference type="NCBI Taxonomy" id="1849580"/>
    <lineage>
        <taxon>Bacteria</taxon>
        <taxon>Pseudomonadati</taxon>
        <taxon>Pseudomonadota</taxon>
        <taxon>Gammaproteobacteria</taxon>
        <taxon>Lysobacterales</taxon>
        <taxon>Rhodanobacteraceae</taxon>
        <taxon>Dyella</taxon>
    </lineage>
</organism>
<reference evidence="3" key="1">
    <citation type="journal article" date="2019" name="Int. J. Syst. Evol. Microbiol.">
        <title>The Global Catalogue of Microorganisms (GCM) 10K type strain sequencing project: providing services to taxonomists for standard genome sequencing and annotation.</title>
        <authorList>
            <consortium name="The Broad Institute Genomics Platform"/>
            <consortium name="The Broad Institute Genome Sequencing Center for Infectious Disease"/>
            <person name="Wu L."/>
            <person name="Ma J."/>
        </authorList>
    </citation>
    <scope>NUCLEOTIDE SEQUENCE [LARGE SCALE GENOMIC DNA]</scope>
    <source>
        <strain evidence="3">CGMCC 1.15439</strain>
    </source>
</reference>
<comment type="caution">
    <text evidence="2">The sequence shown here is derived from an EMBL/GenBank/DDBJ whole genome shotgun (WGS) entry which is preliminary data.</text>
</comment>
<gene>
    <name evidence="2" type="ORF">GCM10010981_30630</name>
</gene>